<evidence type="ECO:0000313" key="3">
    <source>
        <dbReference type="Proteomes" id="UP000001631"/>
    </source>
</evidence>
<feature type="compositionally biased region" description="Low complexity" evidence="1">
    <location>
        <begin position="288"/>
        <end position="299"/>
    </location>
</feature>
<feature type="compositionally biased region" description="Basic residues" evidence="1">
    <location>
        <begin position="769"/>
        <end position="778"/>
    </location>
</feature>
<dbReference type="VEuPathDB" id="FungiDB:I7I50_11943"/>
<feature type="compositionally biased region" description="Basic and acidic residues" evidence="1">
    <location>
        <begin position="212"/>
        <end position="228"/>
    </location>
</feature>
<dbReference type="GeneID" id="69037025"/>
<feature type="compositionally biased region" description="Basic and acidic residues" evidence="1">
    <location>
        <begin position="583"/>
        <end position="609"/>
    </location>
</feature>
<feature type="compositionally biased region" description="Low complexity" evidence="1">
    <location>
        <begin position="667"/>
        <end position="684"/>
    </location>
</feature>
<feature type="compositionally biased region" description="Basic and acidic residues" evidence="1">
    <location>
        <begin position="786"/>
        <end position="819"/>
    </location>
</feature>
<dbReference type="AlphaFoldDB" id="C0NMN2"/>
<proteinExistence type="predicted"/>
<evidence type="ECO:0000313" key="2">
    <source>
        <dbReference type="EMBL" id="EEH07130.1"/>
    </source>
</evidence>
<accession>C0NMN2</accession>
<evidence type="ECO:0000256" key="1">
    <source>
        <dbReference type="SAM" id="MobiDB-lite"/>
    </source>
</evidence>
<dbReference type="EMBL" id="GG663367">
    <property type="protein sequence ID" value="EEH07130.1"/>
    <property type="molecule type" value="Genomic_DNA"/>
</dbReference>
<feature type="compositionally biased region" description="Acidic residues" evidence="1">
    <location>
        <begin position="447"/>
        <end position="459"/>
    </location>
</feature>
<dbReference type="Proteomes" id="UP000001631">
    <property type="component" value="Unassembled WGS sequence"/>
</dbReference>
<feature type="compositionally biased region" description="Basic and acidic residues" evidence="1">
    <location>
        <begin position="646"/>
        <end position="666"/>
    </location>
</feature>
<feature type="compositionally biased region" description="Acidic residues" evidence="1">
    <location>
        <begin position="337"/>
        <end position="357"/>
    </location>
</feature>
<feature type="compositionally biased region" description="Basic and acidic residues" evidence="1">
    <location>
        <begin position="268"/>
        <end position="284"/>
    </location>
</feature>
<feature type="compositionally biased region" description="Basic residues" evidence="1">
    <location>
        <begin position="573"/>
        <end position="582"/>
    </location>
</feature>
<feature type="compositionally biased region" description="Acidic residues" evidence="1">
    <location>
        <begin position="146"/>
        <end position="163"/>
    </location>
</feature>
<dbReference type="InParanoid" id="C0NMN2"/>
<dbReference type="RefSeq" id="XP_045287611.1">
    <property type="nucleotide sequence ID" value="XM_045431058.1"/>
</dbReference>
<feature type="compositionally biased region" description="Low complexity" evidence="1">
    <location>
        <begin position="325"/>
        <end position="336"/>
    </location>
</feature>
<feature type="compositionally biased region" description="Basic and acidic residues" evidence="1">
    <location>
        <begin position="373"/>
        <end position="383"/>
    </location>
</feature>
<organism evidence="2 3">
    <name type="scientific">Ajellomyces capsulatus (strain G186AR / H82 / ATCC MYA-2454 / RMSCC 2432)</name>
    <name type="common">Darling's disease fungus</name>
    <name type="synonym">Histoplasma capsulatum</name>
    <dbReference type="NCBI Taxonomy" id="447093"/>
    <lineage>
        <taxon>Eukaryota</taxon>
        <taxon>Fungi</taxon>
        <taxon>Dikarya</taxon>
        <taxon>Ascomycota</taxon>
        <taxon>Pezizomycotina</taxon>
        <taxon>Eurotiomycetes</taxon>
        <taxon>Eurotiomycetidae</taxon>
        <taxon>Onygenales</taxon>
        <taxon>Ajellomycetaceae</taxon>
        <taxon>Histoplasma</taxon>
    </lineage>
</organism>
<feature type="compositionally biased region" description="Low complexity" evidence="1">
    <location>
        <begin position="722"/>
        <end position="735"/>
    </location>
</feature>
<feature type="region of interest" description="Disordered" evidence="1">
    <location>
        <begin position="38"/>
        <end position="184"/>
    </location>
</feature>
<dbReference type="STRING" id="447093.C0NMN2"/>
<keyword evidence="3" id="KW-1185">Reference proteome</keyword>
<feature type="compositionally biased region" description="Acidic residues" evidence="1">
    <location>
        <begin position="308"/>
        <end position="324"/>
    </location>
</feature>
<feature type="compositionally biased region" description="Basic and acidic residues" evidence="1">
    <location>
        <begin position="746"/>
        <end position="768"/>
    </location>
</feature>
<feature type="compositionally biased region" description="Acidic residues" evidence="1">
    <location>
        <begin position="404"/>
        <end position="439"/>
    </location>
</feature>
<feature type="compositionally biased region" description="Acidic residues" evidence="1">
    <location>
        <begin position="77"/>
        <end position="97"/>
    </location>
</feature>
<feature type="compositionally biased region" description="Basic residues" evidence="1">
    <location>
        <begin position="736"/>
        <end position="745"/>
    </location>
</feature>
<dbReference type="HOGENOM" id="CLU_301137_0_0_1"/>
<protein>
    <submittedName>
        <fullName evidence="2">Uncharacterized protein</fullName>
    </submittedName>
</protein>
<feature type="region of interest" description="Disordered" evidence="1">
    <location>
        <begin position="212"/>
        <end position="819"/>
    </location>
</feature>
<sequence length="833" mass="92724">MSKPPLLYAKLPQFKYQTFDLETLKFSDVPVIPIYENVGTVGDDKVNADIESNKDKGPDDPSVTDPSEPVPEPSNDVAEEEGEVKEEVEKPEEEASEETFSQDGTEGKNEEPSTEDGEGCKQDQIEQGETEMEVVASEDATPPADDVPENVEPEVSEPGESQEPDPLTETPPDNLEACDNEGDINFDSVGSAMLTSVQELRFPDVDPEAEVARVKAEKEAEAELYHDGDYDDENIALSHCPDNTSEPVNEIYKEDETIANEPDSPDAEPSKLDDYVQADEKDAEALEGESPTEVVSPEPEAQDKLEEYPAEELVEEQVVEEQAAEELSPAEPPTETLPEESPTEELAEDQPFEDTPAEEPTANDPVDVPASVEEPKDDGHGDEEPTLSEETPTERAPAETTCLAEEESTGDPITEELAVEDITEENPVLEEPAPEDPPEDVPVVDPPAEEPSVEGADAEDPPHEDPAPEEPILENRPTQELIVEEPVAEEAAQVEDTLVPDASPEQPMPELNVSEESPLPETSVPDQIPVEDIPPDQPTADRSIDEIGNDNVHENVIIDSPAGESAEGAASLKTRRRKRRHRSQWEHGRRESKSSSDSYALHRQERERAAFANPKWEVLGEVKKQRSPRRSSDEERAERHRRANRKHSEGRARRDSAAKDSFDTSRHSGSSQSRRESTSFSLSTITSKPVALLKLMASGESETNGPLLKLNVTEQYERRLSTSRPSDSSSSSRPHSNSRHKHRHHGEKEPRSRENTSPRDSLDDADAGRRRREHRRSRRAEDLEEEKPQRRDSHYEGRRRERRDSDRYRDNGPLDKLKDRFMVNLRTVLAAAG</sequence>
<name>C0NMN2_AJECG</name>
<feature type="compositionally biased region" description="Low complexity" evidence="1">
    <location>
        <begin position="562"/>
        <end position="571"/>
    </location>
</feature>
<feature type="compositionally biased region" description="Basic and acidic residues" evidence="1">
    <location>
        <begin position="42"/>
        <end position="59"/>
    </location>
</feature>
<gene>
    <name evidence="2" type="ORF">HCBG_04009</name>
</gene>
<reference evidence="2" key="1">
    <citation type="submission" date="2009-02" db="EMBL/GenBank/DDBJ databases">
        <title>The Genome Sequence of Ajellomyces capsulatus strain G186AR.</title>
        <authorList>
            <consortium name="The Broad Institute Genome Sequencing Platform"/>
            <person name="Champion M."/>
            <person name="Cuomo C."/>
            <person name="Ma L.-J."/>
            <person name="Henn M.R."/>
            <person name="Sil A."/>
            <person name="Goldman B."/>
            <person name="Young S.K."/>
            <person name="Kodira C.D."/>
            <person name="Zeng Q."/>
            <person name="Koehrsen M."/>
            <person name="Alvarado L."/>
            <person name="Berlin A."/>
            <person name="Borenstein D."/>
            <person name="Chen Z."/>
            <person name="Engels R."/>
            <person name="Freedman E."/>
            <person name="Gellesch M."/>
            <person name="Goldberg J."/>
            <person name="Griggs A."/>
            <person name="Gujja S."/>
            <person name="Heiman D."/>
            <person name="Hepburn T."/>
            <person name="Howarth C."/>
            <person name="Jen D."/>
            <person name="Larson L."/>
            <person name="Lewis B."/>
            <person name="Mehta T."/>
            <person name="Park D."/>
            <person name="Pearson M."/>
            <person name="Roberts A."/>
            <person name="Saif S."/>
            <person name="Shea T."/>
            <person name="Shenoy N."/>
            <person name="Sisk P."/>
            <person name="Stolte C."/>
            <person name="Sykes S."/>
            <person name="Walk T."/>
            <person name="White J."/>
            <person name="Yandava C."/>
            <person name="Klein B."/>
            <person name="McEwen J.G."/>
            <person name="Puccia R."/>
            <person name="Goldman G.H."/>
            <person name="Felipe M.S."/>
            <person name="Nino-Vega G."/>
            <person name="San-Blas G."/>
            <person name="Taylor J."/>
            <person name="Mendoza L."/>
            <person name="Galagan J."/>
            <person name="Nusbaum C."/>
            <person name="Birren B."/>
        </authorList>
    </citation>
    <scope>NUCLEOTIDE SEQUENCE</scope>
    <source>
        <strain evidence="2">G186AR</strain>
    </source>
</reference>
<feature type="compositionally biased region" description="Basic and acidic residues" evidence="1">
    <location>
        <begin position="618"/>
        <end position="638"/>
    </location>
</feature>